<feature type="domain" description="Ancillary SecYEG translocon subunit/Cell division coordinator CpoB TPR" evidence="9">
    <location>
        <begin position="16"/>
        <end position="207"/>
    </location>
</feature>
<keyword evidence="3" id="KW-1003">Cell membrane</keyword>
<accession>A0A4R8INF9</accession>
<dbReference type="Pfam" id="PF09976">
    <property type="entry name" value="TPR_21"/>
    <property type="match status" value="1"/>
</dbReference>
<keyword evidence="11" id="KW-1185">Reference proteome</keyword>
<dbReference type="EMBL" id="SOQX01000003">
    <property type="protein sequence ID" value="TDY01734.1"/>
    <property type="molecule type" value="Genomic_DNA"/>
</dbReference>
<dbReference type="PIRSF" id="PIRSF006170">
    <property type="entry name" value="YfgM"/>
    <property type="match status" value="1"/>
</dbReference>
<keyword evidence="5 8" id="KW-1133">Transmembrane helix</keyword>
<keyword evidence="6 8" id="KW-0472">Membrane</keyword>
<evidence type="ECO:0000256" key="1">
    <source>
        <dbReference type="ARBA" id="ARBA00004167"/>
    </source>
</evidence>
<gene>
    <name evidence="10" type="ORF">EDC23_1625</name>
</gene>
<sequence length="219" mass="24267">MAQLERSEEETVQAIKDWWKENGRAVIAGVVLGIGGIVGVRYWFDHQQQNQHQASQAYSTVQMALQAGNRELADKAVAALMEEYDSTAYAVLGALGMGRLELEANRPGEAEYYLRWALDNSDIDEYRHLARQRLARLLLVEQPEQAAELLDGVKEGGYGSIYAEIRGDIAGAREQPDEARGHYQRALLGAENALRRQLLEMKLAELSAGAVAPNSEVMP</sequence>
<evidence type="ECO:0000256" key="4">
    <source>
        <dbReference type="ARBA" id="ARBA00022692"/>
    </source>
</evidence>
<dbReference type="PANTHER" id="PTHR38035:SF1">
    <property type="entry name" value="ANCILLARY SECYEG TRANSLOCON SUBUNIT"/>
    <property type="match status" value="1"/>
</dbReference>
<evidence type="ECO:0000256" key="8">
    <source>
        <dbReference type="SAM" id="Phobius"/>
    </source>
</evidence>
<keyword evidence="4 8" id="KW-0812">Transmembrane</keyword>
<dbReference type="Proteomes" id="UP000294914">
    <property type="component" value="Unassembled WGS sequence"/>
</dbReference>
<evidence type="ECO:0000256" key="7">
    <source>
        <dbReference type="ARBA" id="ARBA00023186"/>
    </source>
</evidence>
<evidence type="ECO:0000259" key="9">
    <source>
        <dbReference type="Pfam" id="PF09976"/>
    </source>
</evidence>
<proteinExistence type="predicted"/>
<comment type="caution">
    <text evidence="10">The sequence shown here is derived from an EMBL/GenBank/DDBJ whole genome shotgun (WGS) entry which is preliminary data.</text>
</comment>
<dbReference type="PANTHER" id="PTHR38035">
    <property type="entry name" value="UPF0070 PROTEIN YFGM"/>
    <property type="match status" value="1"/>
</dbReference>
<comment type="subcellular location">
    <subcellularLocation>
        <location evidence="2">Cell membrane</location>
    </subcellularLocation>
    <subcellularLocation>
        <location evidence="1">Membrane</location>
        <topology evidence="1">Single-pass membrane protein</topology>
    </subcellularLocation>
</comment>
<evidence type="ECO:0000313" key="10">
    <source>
        <dbReference type="EMBL" id="TDY01734.1"/>
    </source>
</evidence>
<evidence type="ECO:0000256" key="2">
    <source>
        <dbReference type="ARBA" id="ARBA00004236"/>
    </source>
</evidence>
<dbReference type="InterPro" id="IPR026039">
    <property type="entry name" value="YfgM"/>
</dbReference>
<evidence type="ECO:0000256" key="5">
    <source>
        <dbReference type="ARBA" id="ARBA00022989"/>
    </source>
</evidence>
<dbReference type="RefSeq" id="WP_134083167.1">
    <property type="nucleotide sequence ID" value="NZ_SOQX01000003.1"/>
</dbReference>
<reference evidence="10 11" key="1">
    <citation type="submission" date="2019-03" db="EMBL/GenBank/DDBJ databases">
        <title>Genomic Encyclopedia of Type Strains, Phase IV (KMG-IV): sequencing the most valuable type-strain genomes for metagenomic binning, comparative biology and taxonomic classification.</title>
        <authorList>
            <person name="Goeker M."/>
        </authorList>
    </citation>
    <scope>NUCLEOTIDE SEQUENCE [LARGE SCALE GENOMIC DNA]</scope>
    <source>
        <strain evidence="10 11">DSM 16326</strain>
    </source>
</reference>
<evidence type="ECO:0000313" key="11">
    <source>
        <dbReference type="Proteomes" id="UP000294914"/>
    </source>
</evidence>
<evidence type="ECO:0000256" key="6">
    <source>
        <dbReference type="ARBA" id="ARBA00023136"/>
    </source>
</evidence>
<dbReference type="InterPro" id="IPR018704">
    <property type="entry name" value="SecYEG/CpoB_TPR"/>
</dbReference>
<protein>
    <submittedName>
        <fullName evidence="10">Putative negative regulator of RcsB-dependent stress response</fullName>
    </submittedName>
</protein>
<dbReference type="OrthoDB" id="9789675at2"/>
<dbReference type="GO" id="GO:0044877">
    <property type="term" value="F:protein-containing complex binding"/>
    <property type="evidence" value="ECO:0007669"/>
    <property type="project" value="InterPro"/>
</dbReference>
<dbReference type="AlphaFoldDB" id="A0A4R8INF9"/>
<feature type="transmembrane region" description="Helical" evidence="8">
    <location>
        <begin position="25"/>
        <end position="44"/>
    </location>
</feature>
<evidence type="ECO:0000256" key="3">
    <source>
        <dbReference type="ARBA" id="ARBA00022475"/>
    </source>
</evidence>
<name>A0A4R8INF9_9GAMM</name>
<organism evidence="10 11">
    <name type="scientific">Thiohalophilus thiocyanatoxydans</name>
    <dbReference type="NCBI Taxonomy" id="381308"/>
    <lineage>
        <taxon>Bacteria</taxon>
        <taxon>Pseudomonadati</taxon>
        <taxon>Pseudomonadota</taxon>
        <taxon>Gammaproteobacteria</taxon>
        <taxon>Thiohalomonadales</taxon>
        <taxon>Thiohalophilaceae</taxon>
        <taxon>Thiohalophilus</taxon>
    </lineage>
</organism>
<keyword evidence="7" id="KW-0143">Chaperone</keyword>
<dbReference type="GO" id="GO:0005886">
    <property type="term" value="C:plasma membrane"/>
    <property type="evidence" value="ECO:0007669"/>
    <property type="project" value="UniProtKB-SubCell"/>
</dbReference>